<evidence type="ECO:0000313" key="12">
    <source>
        <dbReference type="Proteomes" id="UP000509327"/>
    </source>
</evidence>
<dbReference type="Proteomes" id="UP000247790">
    <property type="component" value="Unassembled WGS sequence"/>
</dbReference>
<dbReference type="InterPro" id="IPR003660">
    <property type="entry name" value="HAMP_dom"/>
</dbReference>
<dbReference type="OrthoDB" id="369835at2"/>
<evidence type="ECO:0000256" key="3">
    <source>
        <dbReference type="ARBA" id="ARBA00023136"/>
    </source>
</evidence>
<protein>
    <submittedName>
        <fullName evidence="10">HAMP domain-containing protein</fullName>
    </submittedName>
    <submittedName>
        <fullName evidence="9">Methyl-accepting chemotaxis protein</fullName>
    </submittedName>
</protein>
<feature type="transmembrane region" description="Helical" evidence="7">
    <location>
        <begin position="9"/>
        <end position="31"/>
    </location>
</feature>
<proteinExistence type="inferred from homology"/>
<dbReference type="RefSeq" id="WP_110898324.1">
    <property type="nucleotide sequence ID" value="NZ_CP054614.1"/>
</dbReference>
<dbReference type="InterPro" id="IPR004089">
    <property type="entry name" value="MCPsignal_dom"/>
</dbReference>
<evidence type="ECO:0000259" key="8">
    <source>
        <dbReference type="PROSITE" id="PS50111"/>
    </source>
</evidence>
<gene>
    <name evidence="9" type="ORF">DFQ00_115104</name>
    <name evidence="10" type="ORF">HUB98_21730</name>
</gene>
<name>A0A2V4W7Z5_PAEBA</name>
<organism evidence="9 11">
    <name type="scientific">Paenibacillus barcinonensis</name>
    <dbReference type="NCBI Taxonomy" id="198119"/>
    <lineage>
        <taxon>Bacteria</taxon>
        <taxon>Bacillati</taxon>
        <taxon>Bacillota</taxon>
        <taxon>Bacilli</taxon>
        <taxon>Bacillales</taxon>
        <taxon>Paenibacillaceae</taxon>
        <taxon>Paenibacillus</taxon>
    </lineage>
</organism>
<dbReference type="PRINTS" id="PR00260">
    <property type="entry name" value="CHEMTRNSDUCR"/>
</dbReference>
<feature type="transmembrane region" description="Helical" evidence="7">
    <location>
        <begin position="195"/>
        <end position="217"/>
    </location>
</feature>
<evidence type="ECO:0000256" key="6">
    <source>
        <dbReference type="PROSITE-ProRule" id="PRU00284"/>
    </source>
</evidence>
<evidence type="ECO:0000256" key="7">
    <source>
        <dbReference type="SAM" id="Phobius"/>
    </source>
</evidence>
<dbReference type="GO" id="GO:0004888">
    <property type="term" value="F:transmembrane signaling receptor activity"/>
    <property type="evidence" value="ECO:0007669"/>
    <property type="project" value="InterPro"/>
</dbReference>
<dbReference type="Gene3D" id="6.10.340.10">
    <property type="match status" value="1"/>
</dbReference>
<dbReference type="AlphaFoldDB" id="A0A2V4W7Z5"/>
<dbReference type="Gene3D" id="1.10.287.950">
    <property type="entry name" value="Methyl-accepting chemotaxis protein"/>
    <property type="match status" value="1"/>
</dbReference>
<dbReference type="Pfam" id="PF00015">
    <property type="entry name" value="MCPsignal"/>
    <property type="match status" value="1"/>
</dbReference>
<dbReference type="SUPFAM" id="SSF58104">
    <property type="entry name" value="Methyl-accepting chemotaxis protein (MCP) signaling domain"/>
    <property type="match status" value="1"/>
</dbReference>
<keyword evidence="7" id="KW-0812">Transmembrane</keyword>
<reference evidence="10 12" key="2">
    <citation type="submission" date="2020-06" db="EMBL/GenBank/DDBJ databases">
        <title>Complete genome of Paenibacillus barcinonensis KACC11450.</title>
        <authorList>
            <person name="Kim M."/>
            <person name="Park Y.-J."/>
            <person name="Shin J.-H."/>
        </authorList>
    </citation>
    <scope>NUCLEOTIDE SEQUENCE [LARGE SCALE GENOMIC DNA]</scope>
    <source>
        <strain evidence="10 12">KACC11450</strain>
    </source>
</reference>
<evidence type="ECO:0000256" key="2">
    <source>
        <dbReference type="ARBA" id="ARBA00022475"/>
    </source>
</evidence>
<comment type="subcellular location">
    <subcellularLocation>
        <location evidence="1">Cell membrane</location>
    </subcellularLocation>
</comment>
<dbReference type="InterPro" id="IPR004090">
    <property type="entry name" value="Chemotax_Me-accpt_rcpt"/>
</dbReference>
<dbReference type="GO" id="GO:0007165">
    <property type="term" value="P:signal transduction"/>
    <property type="evidence" value="ECO:0007669"/>
    <property type="project" value="UniProtKB-KW"/>
</dbReference>
<dbReference type="GO" id="GO:0005886">
    <property type="term" value="C:plasma membrane"/>
    <property type="evidence" value="ECO:0007669"/>
    <property type="project" value="UniProtKB-SubCell"/>
</dbReference>
<reference evidence="9 11" key="1">
    <citation type="submission" date="2018-06" db="EMBL/GenBank/DDBJ databases">
        <title>Genomic Encyclopedia of Type Strains, Phase III (KMG-III): the genomes of soil and plant-associated and newly described type strains.</title>
        <authorList>
            <person name="Whitman W."/>
        </authorList>
    </citation>
    <scope>NUCLEOTIDE SEQUENCE [LARGE SCALE GENOMIC DNA]</scope>
    <source>
        <strain evidence="9 11">CECT 7022</strain>
    </source>
</reference>
<dbReference type="PROSITE" id="PS50111">
    <property type="entry name" value="CHEMOTAXIS_TRANSDUC_2"/>
    <property type="match status" value="1"/>
</dbReference>
<dbReference type="PANTHER" id="PTHR32089:SF112">
    <property type="entry name" value="LYSOZYME-LIKE PROTEIN-RELATED"/>
    <property type="match status" value="1"/>
</dbReference>
<dbReference type="SUPFAM" id="SSF103190">
    <property type="entry name" value="Sensory domain-like"/>
    <property type="match status" value="1"/>
</dbReference>
<dbReference type="SMART" id="SM00283">
    <property type="entry name" value="MA"/>
    <property type="match status" value="1"/>
</dbReference>
<dbReference type="EMBL" id="CP054614">
    <property type="protein sequence ID" value="QKS58588.1"/>
    <property type="molecule type" value="Genomic_DNA"/>
</dbReference>
<evidence type="ECO:0000256" key="4">
    <source>
        <dbReference type="ARBA" id="ARBA00023224"/>
    </source>
</evidence>
<feature type="domain" description="Methyl-accepting transducer" evidence="8">
    <location>
        <begin position="298"/>
        <end position="534"/>
    </location>
</feature>
<keyword evidence="2" id="KW-1003">Cell membrane</keyword>
<dbReference type="CDD" id="cd06225">
    <property type="entry name" value="HAMP"/>
    <property type="match status" value="1"/>
</dbReference>
<evidence type="ECO:0000313" key="10">
    <source>
        <dbReference type="EMBL" id="QKS58588.1"/>
    </source>
</evidence>
<keyword evidence="3 7" id="KW-0472">Membrane</keyword>
<dbReference type="EMBL" id="QJSW01000015">
    <property type="protein sequence ID" value="PYE47255.1"/>
    <property type="molecule type" value="Genomic_DNA"/>
</dbReference>
<keyword evidence="4 6" id="KW-0807">Transducer</keyword>
<evidence type="ECO:0000313" key="11">
    <source>
        <dbReference type="Proteomes" id="UP000247790"/>
    </source>
</evidence>
<dbReference type="PANTHER" id="PTHR32089">
    <property type="entry name" value="METHYL-ACCEPTING CHEMOTAXIS PROTEIN MCPB"/>
    <property type="match status" value="1"/>
</dbReference>
<evidence type="ECO:0000256" key="1">
    <source>
        <dbReference type="ARBA" id="ARBA00004236"/>
    </source>
</evidence>
<comment type="similarity">
    <text evidence="5">Belongs to the methyl-accepting chemotaxis (MCP) protein family.</text>
</comment>
<dbReference type="Proteomes" id="UP000509327">
    <property type="component" value="Chromosome"/>
</dbReference>
<accession>A0A2V4W7Z5</accession>
<dbReference type="InterPro" id="IPR029151">
    <property type="entry name" value="Sensor-like_sf"/>
</dbReference>
<keyword evidence="12" id="KW-1185">Reference proteome</keyword>
<evidence type="ECO:0000313" key="9">
    <source>
        <dbReference type="EMBL" id="PYE47255.1"/>
    </source>
</evidence>
<keyword evidence="7" id="KW-1133">Transmembrane helix</keyword>
<dbReference type="GO" id="GO:0006935">
    <property type="term" value="P:chemotaxis"/>
    <property type="evidence" value="ECO:0007669"/>
    <property type="project" value="InterPro"/>
</dbReference>
<evidence type="ECO:0000256" key="5">
    <source>
        <dbReference type="ARBA" id="ARBA00029447"/>
    </source>
</evidence>
<dbReference type="Pfam" id="PF00672">
    <property type="entry name" value="HAMP"/>
    <property type="match status" value="1"/>
</dbReference>
<sequence>MIGFFRKRLVVRIAAIVTLVIAVIAAGSMLVQVANVKLAAQGAISSYNIQIAQSYVKQLDTASYLQFAKDPKENDQYLRIRDELDDFRVRIGAMYVYFVKIDDKGTPLMMVDGMKDADKASAINEVTDIPPDAVQKLIQGETASSPIINNAEYGDYISSYAPILDSNGAVAGVIGIDTGISVIGGIESEILKSSLPFYVILMLVTLVGIAVVMWFIVRGLRPLHPLKSSVEKMAQGELAEANHILTAYRLRSKDEIGTTYQAMIHMSGNLNEIVSNMVGGVATTTELLSESTKEFNRSTEEMLAMSQTVDRAVEEIRQGAHTQKQSASDSAHAMEEIAKGINDISESSNVVSDAATAALATAESGQQRMAVMKKQMENISEVSGEVTAMVQVLNNYSTEIGGALHTVRDFASQTKLLALNASIEAAHAGEHGKGFAVVAEEVRKLAEASSSSMERIADLLLRIEQESLQIDSRMGVTAQEIGQGVIYTAEAEQAFSQVVDAFQLVTKRIQEVSAAAEEITAGSEEAAAAVNTISQISAGVSDHSDEIYRLMQEQAVMFRKVADTSTMLEQQTHEMSEAVQKVKV</sequence>